<dbReference type="Proteomes" id="UP001198830">
    <property type="component" value="Unassembled WGS sequence"/>
</dbReference>
<protein>
    <submittedName>
        <fullName evidence="1">Uncharacterized protein</fullName>
    </submittedName>
</protein>
<comment type="caution">
    <text evidence="1">The sequence shown here is derived from an EMBL/GenBank/DDBJ whole genome shotgun (WGS) entry which is preliminary data.</text>
</comment>
<organism evidence="1 2">
    <name type="scientific">Sphingobium soli</name>
    <dbReference type="NCBI Taxonomy" id="1591116"/>
    <lineage>
        <taxon>Bacteria</taxon>
        <taxon>Pseudomonadati</taxon>
        <taxon>Pseudomonadota</taxon>
        <taxon>Alphaproteobacteria</taxon>
        <taxon>Sphingomonadales</taxon>
        <taxon>Sphingomonadaceae</taxon>
        <taxon>Sphingobium</taxon>
    </lineage>
</organism>
<proteinExistence type="predicted"/>
<evidence type="ECO:0000313" key="1">
    <source>
        <dbReference type="EMBL" id="MCC4232911.1"/>
    </source>
</evidence>
<evidence type="ECO:0000313" key="2">
    <source>
        <dbReference type="Proteomes" id="UP001198830"/>
    </source>
</evidence>
<reference evidence="1 2" key="1">
    <citation type="submission" date="2021-10" db="EMBL/GenBank/DDBJ databases">
        <title>The diversity and Nitrogen Metabolism of Culturable Nitrate-Utilizing Bacteria Within the Oxygen Minimum Zone of the Changjiang (Yangtze River)Estuary.</title>
        <authorList>
            <person name="Zhang D."/>
            <person name="Zheng J."/>
            <person name="Liu S."/>
            <person name="He W."/>
        </authorList>
    </citation>
    <scope>NUCLEOTIDE SEQUENCE [LARGE SCALE GENOMIC DNA]</scope>
    <source>
        <strain evidence="1 2">FXH275-2</strain>
    </source>
</reference>
<accession>A0ABS8H3N3</accession>
<sequence>MMVFSPEPRPFGSSSIELVEMRRRERFSTLGLSIVLEPARTERTDVMEMSND</sequence>
<keyword evidence="2" id="KW-1185">Reference proteome</keyword>
<dbReference type="EMBL" id="JAJGNP010000006">
    <property type="protein sequence ID" value="MCC4232911.1"/>
    <property type="molecule type" value="Genomic_DNA"/>
</dbReference>
<name>A0ABS8H3N3_9SPHN</name>
<dbReference type="RefSeq" id="WP_228227025.1">
    <property type="nucleotide sequence ID" value="NZ_JAJGNP010000006.1"/>
</dbReference>
<gene>
    <name evidence="1" type="ORF">LL253_09435</name>
</gene>